<dbReference type="InterPro" id="IPR014907">
    <property type="entry name" value="BT4734-like_N"/>
</dbReference>
<dbReference type="AlphaFoldDB" id="A0A427BF28"/>
<dbReference type="InterPro" id="IPR025048">
    <property type="entry name" value="DUF3987"/>
</dbReference>
<dbReference type="RefSeq" id="WP_125350788.1">
    <property type="nucleotide sequence ID" value="NZ_RHPN01000061.1"/>
</dbReference>
<evidence type="ECO:0000313" key="3">
    <source>
        <dbReference type="Proteomes" id="UP000267844"/>
    </source>
</evidence>
<feature type="domain" description="BT4734-like N-terminal" evidence="1">
    <location>
        <begin position="53"/>
        <end position="172"/>
    </location>
</feature>
<accession>A0A427BF28</accession>
<dbReference type="Proteomes" id="UP000267844">
    <property type="component" value="Unassembled WGS sequence"/>
</dbReference>
<comment type="caution">
    <text evidence="2">The sequence shown here is derived from an EMBL/GenBank/DDBJ whole genome shotgun (WGS) entry which is preliminary data.</text>
</comment>
<evidence type="ECO:0000259" key="1">
    <source>
        <dbReference type="Pfam" id="PF08800"/>
    </source>
</evidence>
<dbReference type="Pfam" id="PF13148">
    <property type="entry name" value="DUF3987"/>
    <property type="match status" value="1"/>
</dbReference>
<evidence type="ECO:0000313" key="2">
    <source>
        <dbReference type="EMBL" id="RRT87362.1"/>
    </source>
</evidence>
<dbReference type="Pfam" id="PF08800">
    <property type="entry name" value="BT4734-like_N"/>
    <property type="match status" value="1"/>
</dbReference>
<reference evidence="2 3" key="1">
    <citation type="submission" date="2018-10" db="EMBL/GenBank/DDBJ databases">
        <title>Transmission dynamics of multidrug resistant bacteria on intensive care unit surfaces.</title>
        <authorList>
            <person name="D'Souza A.W."/>
            <person name="Potter R.F."/>
            <person name="Wallace M."/>
            <person name="Shupe A."/>
            <person name="Patel S."/>
            <person name="Sun S."/>
            <person name="Gul D."/>
            <person name="Kwon J.H."/>
            <person name="Andleeb S."/>
            <person name="Burnham C.-A.D."/>
            <person name="Dantas G."/>
        </authorList>
    </citation>
    <scope>NUCLEOTIDE SEQUENCE [LARGE SCALE GENOMIC DNA]</scope>
    <source>
        <strain evidence="2 3">WF_348</strain>
    </source>
</reference>
<name>A0A427BF28_9FLAO</name>
<protein>
    <submittedName>
        <fullName evidence="2">DUF3987 domain-containing protein</fullName>
    </submittedName>
</protein>
<sequence>MTRVSIFQNFNNPVQIITLQDLISNIKTGTYQEDVNTIRMAIGMGKPERADELKKNLLAFTPSATYSGGRKKEFIQEYNQIIHLDFDYIDEEDLIQITKQTSSIPYTLACFRSPSGNGLKVFIQVDSLVQHHDLAYKQVQEYYEKQLGINADPKCKDVTRLCFVSFDENAYYNPLATIFAVNTKVEEKEVNQSVQITSSNTDDVFQYCVEFTNKIIQFEKGNRNNYVYQLACNLNRKGVNQLDTEQFILQNFHHENQKEFIKSIESAYRNQAHEFGTFANTANFVNLQKDSPPDKEPVYDEVDYLKTTPTIPAHIVNYLPELLIEGCEAFKDNERKRDVFLTAGLTILSGCLPNVTGIYHQERVYPHLFSFIIAPAASGKGVLKNAKRLGDKIHERFVNKSNEAKKAFEIENAEYKTLLAKRKKDDAIPEKPVEPKFNLLFLPADTSQAMMMKMLQDNDGKGIICETEADAMSGANKQDWGNYSHIMRAAFHHEKISAARKTNNELLEIPNPQLAVSLSGTPAQVPKLIQSAEDGLFSRFMFYAFKNEIIWQDPSPKKGGIIFNDHFEKLSNDVLQVYDFLEQHPTEVQLTPDQWQQLNVVFSKLLTNTVLFNSDDTSSIVFRLGLVLYRFCMIFTALRKVENGDCSEVVVCTDEDFLAALELINVYLNHSILMFNNLASQSEPITYKMGNNKKAFYEALPQSFQRKEAIELGAKHSLSERSVDDFLKNSVPKLLFKPKTGWYEKL</sequence>
<organism evidence="2 3">
    <name type="scientific">Empedobacter falsenii</name>
    <dbReference type="NCBI Taxonomy" id="343874"/>
    <lineage>
        <taxon>Bacteria</taxon>
        <taxon>Pseudomonadati</taxon>
        <taxon>Bacteroidota</taxon>
        <taxon>Flavobacteriia</taxon>
        <taxon>Flavobacteriales</taxon>
        <taxon>Weeksellaceae</taxon>
        <taxon>Empedobacter</taxon>
    </lineage>
</organism>
<gene>
    <name evidence="2" type="ORF">EGI89_14940</name>
</gene>
<dbReference type="EMBL" id="RHPO01000059">
    <property type="protein sequence ID" value="RRT87362.1"/>
    <property type="molecule type" value="Genomic_DNA"/>
</dbReference>
<proteinExistence type="predicted"/>